<protein>
    <submittedName>
        <fullName evidence="1">Uncharacterized protein</fullName>
    </submittedName>
</protein>
<organism evidence="1">
    <name type="scientific">Bryopsis plumosa</name>
    <name type="common">Green alga</name>
    <name type="synonym">Ulva plumosa</name>
    <dbReference type="NCBI Taxonomy" id="3130"/>
    <lineage>
        <taxon>Eukaryota</taxon>
        <taxon>Viridiplantae</taxon>
        <taxon>Chlorophyta</taxon>
        <taxon>core chlorophytes</taxon>
        <taxon>Ulvophyceae</taxon>
        <taxon>TCBD clade</taxon>
        <taxon>Bryopsidales</taxon>
        <taxon>Bryopsidineae</taxon>
        <taxon>Bryopsidaceae</taxon>
        <taxon>Bryopsis</taxon>
    </lineage>
</organism>
<dbReference type="AlphaFoldDB" id="A0A0D6E228"/>
<dbReference type="RefSeq" id="YP_009130510.1">
    <property type="nucleotide sequence ID" value="NC_026795.1"/>
</dbReference>
<evidence type="ECO:0000313" key="1">
    <source>
        <dbReference type="EMBL" id="CEO91040.1"/>
    </source>
</evidence>
<dbReference type="EMBL" id="LN810504">
    <property type="protein sequence ID" value="CEO91040.1"/>
    <property type="molecule type" value="Genomic_DNA"/>
</dbReference>
<geneLocation type="chloroplast" evidence="1"/>
<name>A0A0D6E228_BRYPL</name>
<keyword evidence="1" id="KW-0934">Plastid</keyword>
<gene>
    <name evidence="1" type="primary">orf4</name>
</gene>
<keyword evidence="1" id="KW-0150">Chloroplast</keyword>
<dbReference type="GeneID" id="24072785"/>
<accession>A0A0D6E228</accession>
<sequence length="212" mass="24485">MTIIIKKFTNSMSYSSLYGFILMLYENNAIPRGDEIYLYNQDTNVVYLFDYRVYYTKIGYLLPDKNYLDPKNYKCFSIPNESYQHMPGRTSVYARTTIMTALQQPKSYYFNGDSMNGTNVDKSTRAIALFCESIRFKTINIALLDKGMINEEWQDSWSTLALNWAAITQNQFTIPVAEKTVCDYMNNTATPTLKTQFANSINKYLGTKACKL</sequence>
<reference evidence="1" key="1">
    <citation type="journal article" date="2015" name="BMC Genomics">
        <title>The chloroplast genomes of Bryopsis plumosa and Tydemania expeditionis (Bryopsidales, Chlorophyta): compact genomes and genes of bacterial origin.</title>
        <authorList>
            <person name="Leliaert F."/>
            <person name="Lopez-Bautista J.M."/>
        </authorList>
    </citation>
    <scope>NUCLEOTIDE SEQUENCE</scope>
    <source>
        <strain evidence="1">West4718</strain>
    </source>
</reference>
<proteinExistence type="predicted"/>